<keyword evidence="3" id="KW-1185">Reference proteome</keyword>
<gene>
    <name evidence="2" type="ORF">QH948_07585</name>
</gene>
<reference evidence="2 3" key="1">
    <citation type="journal article" date="2008" name="Int. J. Syst. Evol. Microbiol.">
        <title>Tessaracoccus flavescens sp. nov., isolated from marine sediment.</title>
        <authorList>
            <person name="Lee D.W."/>
            <person name="Lee S.D."/>
        </authorList>
    </citation>
    <scope>NUCLEOTIDE SEQUENCE [LARGE SCALE GENOMIC DNA]</scope>
    <source>
        <strain evidence="2 3">T21</strain>
    </source>
</reference>
<dbReference type="EMBL" id="CP123967">
    <property type="protein sequence ID" value="WGT46031.1"/>
    <property type="molecule type" value="Genomic_DNA"/>
</dbReference>
<dbReference type="Gene3D" id="1.10.10.10">
    <property type="entry name" value="Winged helix-like DNA-binding domain superfamily/Winged helix DNA-binding domain"/>
    <property type="match status" value="1"/>
</dbReference>
<feature type="region of interest" description="Disordered" evidence="1">
    <location>
        <begin position="39"/>
        <end position="70"/>
    </location>
</feature>
<accession>A0ABY8PUI2</accession>
<dbReference type="InterPro" id="IPR016032">
    <property type="entry name" value="Sig_transdc_resp-reg_C-effctor"/>
</dbReference>
<protein>
    <recommendedName>
        <fullName evidence="4">HTH luxR-type domain-containing protein</fullName>
    </recommendedName>
</protein>
<organism evidence="2 3">
    <name type="scientific">Tessaracoccus lacteus</name>
    <dbReference type="NCBI Taxonomy" id="3041766"/>
    <lineage>
        <taxon>Bacteria</taxon>
        <taxon>Bacillati</taxon>
        <taxon>Actinomycetota</taxon>
        <taxon>Actinomycetes</taxon>
        <taxon>Propionibacteriales</taxon>
        <taxon>Propionibacteriaceae</taxon>
        <taxon>Tessaracoccus</taxon>
    </lineage>
</organism>
<proteinExistence type="predicted"/>
<dbReference type="SUPFAM" id="SSF46894">
    <property type="entry name" value="C-terminal effector domain of the bipartite response regulators"/>
    <property type="match status" value="1"/>
</dbReference>
<evidence type="ECO:0000256" key="1">
    <source>
        <dbReference type="SAM" id="MobiDB-lite"/>
    </source>
</evidence>
<dbReference type="InterPro" id="IPR036388">
    <property type="entry name" value="WH-like_DNA-bd_sf"/>
</dbReference>
<evidence type="ECO:0000313" key="3">
    <source>
        <dbReference type="Proteomes" id="UP001244136"/>
    </source>
</evidence>
<feature type="compositionally biased region" description="Polar residues" evidence="1">
    <location>
        <begin position="50"/>
        <end position="60"/>
    </location>
</feature>
<dbReference type="RefSeq" id="WP_281143857.1">
    <property type="nucleotide sequence ID" value="NZ_CP123967.1"/>
</dbReference>
<name>A0ABY8PUI2_9ACTN</name>
<evidence type="ECO:0008006" key="4">
    <source>
        <dbReference type="Google" id="ProtNLM"/>
    </source>
</evidence>
<sequence length="87" mass="9182">MPDPQKPSERQGAQIGTRLHVSLASVKAHLSHILTKLGVDKPRVSRPGLITSSATGSPPESTEGPELLDADHAAMLPLIRPRSEGST</sequence>
<evidence type="ECO:0000313" key="2">
    <source>
        <dbReference type="EMBL" id="WGT46031.1"/>
    </source>
</evidence>
<dbReference type="Proteomes" id="UP001244136">
    <property type="component" value="Chromosome"/>
</dbReference>